<dbReference type="CDD" id="cd07820">
    <property type="entry name" value="SRPBCC_3"/>
    <property type="match status" value="1"/>
</dbReference>
<organism evidence="2 3">
    <name type="scientific">Natronoarchaeum philippinense</name>
    <dbReference type="NCBI Taxonomy" id="558529"/>
    <lineage>
        <taxon>Archaea</taxon>
        <taxon>Methanobacteriati</taxon>
        <taxon>Methanobacteriota</taxon>
        <taxon>Stenosarchaea group</taxon>
        <taxon>Halobacteria</taxon>
        <taxon>Halobacteriales</taxon>
        <taxon>Natronoarchaeaceae</taxon>
    </lineage>
</organism>
<dbReference type="OrthoDB" id="10357at2157"/>
<dbReference type="Pfam" id="PF03364">
    <property type="entry name" value="Polyketide_cyc"/>
    <property type="match status" value="1"/>
</dbReference>
<proteinExistence type="predicted"/>
<protein>
    <submittedName>
        <fullName evidence="2">Ligand-binding SRPBCC domain-containing protein</fullName>
    </submittedName>
</protein>
<dbReference type="InterPro" id="IPR023393">
    <property type="entry name" value="START-like_dom_sf"/>
</dbReference>
<evidence type="ECO:0000313" key="2">
    <source>
        <dbReference type="EMBL" id="SNZ13429.1"/>
    </source>
</evidence>
<dbReference type="RefSeq" id="WP_097009068.1">
    <property type="nucleotide sequence ID" value="NZ_OBEJ01000002.1"/>
</dbReference>
<dbReference type="Proteomes" id="UP000219453">
    <property type="component" value="Unassembled WGS sequence"/>
</dbReference>
<name>A0A285NVG1_NATPI</name>
<evidence type="ECO:0000259" key="1">
    <source>
        <dbReference type="Pfam" id="PF03364"/>
    </source>
</evidence>
<dbReference type="EMBL" id="OBEJ01000002">
    <property type="protein sequence ID" value="SNZ13429.1"/>
    <property type="molecule type" value="Genomic_DNA"/>
</dbReference>
<dbReference type="Gene3D" id="3.30.530.20">
    <property type="match status" value="1"/>
</dbReference>
<dbReference type="InterPro" id="IPR005031">
    <property type="entry name" value="COQ10_START"/>
</dbReference>
<keyword evidence="3" id="KW-1185">Reference proteome</keyword>
<feature type="domain" description="Coenzyme Q-binding protein COQ10 START" evidence="1">
    <location>
        <begin position="10"/>
        <end position="137"/>
    </location>
</feature>
<gene>
    <name evidence="2" type="ORF">SAMN06269185_2172</name>
</gene>
<evidence type="ECO:0000313" key="3">
    <source>
        <dbReference type="Proteomes" id="UP000219453"/>
    </source>
</evidence>
<dbReference type="SUPFAM" id="SSF55961">
    <property type="entry name" value="Bet v1-like"/>
    <property type="match status" value="1"/>
</dbReference>
<accession>A0A285NVG1</accession>
<dbReference type="AlphaFoldDB" id="A0A285NVG1"/>
<sequence>MAVFQRETVVHAPLSDVWEFHSTVDGLVALTPDWMGLRVESVVGPDGDSDPDELDTGAEISMSMQPFGVGPRQRWTSRIVERETGDGVARFRDEMDGGPFAHWDHTHSFFARDEDRTVVRDRVEYELPLGAVGRAAGPFAVVGFEPMFRYRHRRTKELLED</sequence>
<reference evidence="3" key="1">
    <citation type="submission" date="2017-09" db="EMBL/GenBank/DDBJ databases">
        <authorList>
            <person name="Varghese N."/>
            <person name="Submissions S."/>
        </authorList>
    </citation>
    <scope>NUCLEOTIDE SEQUENCE [LARGE SCALE GENOMIC DNA]</scope>
    <source>
        <strain evidence="3">DSM 27208</strain>
    </source>
</reference>